<accession>A0A316DT81</accession>
<organism evidence="2 3">
    <name type="scientific">Xanthomarina spongicola</name>
    <dbReference type="NCBI Taxonomy" id="570520"/>
    <lineage>
        <taxon>Bacteria</taxon>
        <taxon>Pseudomonadati</taxon>
        <taxon>Bacteroidota</taxon>
        <taxon>Flavobacteriia</taxon>
        <taxon>Flavobacteriales</taxon>
        <taxon>Flavobacteriaceae</taxon>
        <taxon>Xanthomarina</taxon>
    </lineage>
</organism>
<reference evidence="2 3" key="1">
    <citation type="submission" date="2018-05" db="EMBL/GenBank/DDBJ databases">
        <title>Genomic Encyclopedia of Archaeal and Bacterial Type Strains, Phase II (KMG-II): from individual species to whole genera.</title>
        <authorList>
            <person name="Goeker M."/>
        </authorList>
    </citation>
    <scope>NUCLEOTIDE SEQUENCE [LARGE SCALE GENOMIC DNA]</scope>
    <source>
        <strain evidence="2 3">DSM 22637</strain>
    </source>
</reference>
<keyword evidence="3" id="KW-1185">Reference proteome</keyword>
<dbReference type="RefSeq" id="WP_109680930.1">
    <property type="nucleotide sequence ID" value="NZ_QGGP01000001.1"/>
</dbReference>
<protein>
    <submittedName>
        <fullName evidence="2">Uncharacterized protein</fullName>
    </submittedName>
</protein>
<dbReference type="OrthoDB" id="5526158at2"/>
<evidence type="ECO:0000313" key="2">
    <source>
        <dbReference type="EMBL" id="PWK20668.1"/>
    </source>
</evidence>
<evidence type="ECO:0000256" key="1">
    <source>
        <dbReference type="SAM" id="SignalP"/>
    </source>
</evidence>
<dbReference type="Proteomes" id="UP000245430">
    <property type="component" value="Unassembled WGS sequence"/>
</dbReference>
<feature type="signal peptide" evidence="1">
    <location>
        <begin position="1"/>
        <end position="24"/>
    </location>
</feature>
<dbReference type="PROSITE" id="PS51257">
    <property type="entry name" value="PROKAR_LIPOPROTEIN"/>
    <property type="match status" value="1"/>
</dbReference>
<dbReference type="EMBL" id="QGGP01000001">
    <property type="protein sequence ID" value="PWK20668.1"/>
    <property type="molecule type" value="Genomic_DNA"/>
</dbReference>
<proteinExistence type="predicted"/>
<sequence>MKTSFIISLIISQMLFLAAFSCSDDDEPVSCADQKSFIAEQREQIRAFAETSICSDDFECRFIAFGSKPCGGPWEFLIYTTSIDTLELTNWVADFNTLEASFNQEGCGGMSTCDIPSPPIGFDCVDNICIPIY</sequence>
<dbReference type="AlphaFoldDB" id="A0A316DT81"/>
<feature type="chain" id="PRO_5016325290" evidence="1">
    <location>
        <begin position="25"/>
        <end position="133"/>
    </location>
</feature>
<gene>
    <name evidence="2" type="ORF">LX78_00370</name>
</gene>
<name>A0A316DT81_9FLAO</name>
<comment type="caution">
    <text evidence="2">The sequence shown here is derived from an EMBL/GenBank/DDBJ whole genome shotgun (WGS) entry which is preliminary data.</text>
</comment>
<evidence type="ECO:0000313" key="3">
    <source>
        <dbReference type="Proteomes" id="UP000245430"/>
    </source>
</evidence>
<keyword evidence="1" id="KW-0732">Signal</keyword>